<feature type="non-terminal residue" evidence="1">
    <location>
        <position position="70"/>
    </location>
</feature>
<accession>A0A816FDE5</accession>
<dbReference type="EMBL" id="CAJNOQ010055435">
    <property type="protein sequence ID" value="CAF1660100.1"/>
    <property type="molecule type" value="Genomic_DNA"/>
</dbReference>
<dbReference type="Proteomes" id="UP000681722">
    <property type="component" value="Unassembled WGS sequence"/>
</dbReference>
<reference evidence="1" key="1">
    <citation type="submission" date="2021-02" db="EMBL/GenBank/DDBJ databases">
        <authorList>
            <person name="Nowell W R."/>
        </authorList>
    </citation>
    <scope>NUCLEOTIDE SEQUENCE</scope>
</reference>
<evidence type="ECO:0000313" key="2">
    <source>
        <dbReference type="EMBL" id="CAF4605970.1"/>
    </source>
</evidence>
<evidence type="ECO:0000313" key="1">
    <source>
        <dbReference type="EMBL" id="CAF1660100.1"/>
    </source>
</evidence>
<protein>
    <submittedName>
        <fullName evidence="1">Uncharacterized protein</fullName>
    </submittedName>
</protein>
<name>A0A816FDE5_9BILA</name>
<comment type="caution">
    <text evidence="1">The sequence shown here is derived from an EMBL/GenBank/DDBJ whole genome shotgun (WGS) entry which is preliminary data.</text>
</comment>
<keyword evidence="3" id="KW-1185">Reference proteome</keyword>
<organism evidence="1 3">
    <name type="scientific">Didymodactylos carnosus</name>
    <dbReference type="NCBI Taxonomy" id="1234261"/>
    <lineage>
        <taxon>Eukaryota</taxon>
        <taxon>Metazoa</taxon>
        <taxon>Spiralia</taxon>
        <taxon>Gnathifera</taxon>
        <taxon>Rotifera</taxon>
        <taxon>Eurotatoria</taxon>
        <taxon>Bdelloidea</taxon>
        <taxon>Philodinida</taxon>
        <taxon>Philodinidae</taxon>
        <taxon>Didymodactylos</taxon>
    </lineage>
</organism>
<dbReference type="AlphaFoldDB" id="A0A816FDE5"/>
<gene>
    <name evidence="1" type="ORF">GPM918_LOCUS45952</name>
    <name evidence="2" type="ORF">SRO942_LOCUS49037</name>
</gene>
<proteinExistence type="predicted"/>
<evidence type="ECO:0000313" key="3">
    <source>
        <dbReference type="Proteomes" id="UP000663829"/>
    </source>
</evidence>
<feature type="non-terminal residue" evidence="1">
    <location>
        <position position="1"/>
    </location>
</feature>
<dbReference type="Proteomes" id="UP000663829">
    <property type="component" value="Unassembled WGS sequence"/>
</dbReference>
<sequence length="70" mass="7179">IYSYGGNTVCQTVTSYGNTSANGCVLAATTVAVIGSTSTTSCGTTAQVTIMQGVIIYSKYDCCFTTNCNP</sequence>
<dbReference type="EMBL" id="CAJOBC010129034">
    <property type="protein sequence ID" value="CAF4605970.1"/>
    <property type="molecule type" value="Genomic_DNA"/>
</dbReference>